<evidence type="ECO:0000256" key="13">
    <source>
        <dbReference type="RuleBase" id="RU003879"/>
    </source>
</evidence>
<comment type="caution">
    <text evidence="15">The sequence shown here is derived from an EMBL/GenBank/DDBJ whole genome shotgun (WGS) entry which is preliminary data.</text>
</comment>
<comment type="subunit">
    <text evidence="4">The accessory proteins ExbB and ExbD seem to form a complex with TonB.</text>
</comment>
<evidence type="ECO:0000313" key="16">
    <source>
        <dbReference type="Proteomes" id="UP001595547"/>
    </source>
</evidence>
<dbReference type="PANTHER" id="PTHR30558:SF9">
    <property type="entry name" value="BIOPOLYMER TRANSPORT PROTEIN EXBD"/>
    <property type="match status" value="1"/>
</dbReference>
<evidence type="ECO:0000256" key="7">
    <source>
        <dbReference type="ARBA" id="ARBA00022475"/>
    </source>
</evidence>
<keyword evidence="8" id="KW-0997">Cell inner membrane</keyword>
<accession>A0ABV7J5M0</accession>
<keyword evidence="6 13" id="KW-0813">Transport</keyword>
<evidence type="ECO:0000256" key="2">
    <source>
        <dbReference type="ARBA" id="ARBA00004249"/>
    </source>
</evidence>
<evidence type="ECO:0000256" key="12">
    <source>
        <dbReference type="ARBA" id="ARBA00023136"/>
    </source>
</evidence>
<evidence type="ECO:0000256" key="10">
    <source>
        <dbReference type="ARBA" id="ARBA00022927"/>
    </source>
</evidence>
<dbReference type="Pfam" id="PF02472">
    <property type="entry name" value="ExbD"/>
    <property type="match status" value="1"/>
</dbReference>
<dbReference type="RefSeq" id="WP_380074778.1">
    <property type="nucleotide sequence ID" value="NZ_JBHRTO010000002.1"/>
</dbReference>
<keyword evidence="12 14" id="KW-0472">Membrane</keyword>
<dbReference type="NCBIfam" id="TIGR02803">
    <property type="entry name" value="ExbD_1"/>
    <property type="match status" value="1"/>
</dbReference>
<dbReference type="InterPro" id="IPR014170">
    <property type="entry name" value="TonB_ExbD_1"/>
</dbReference>
<organism evidence="15 16">
    <name type="scientific">Cypionkella sinensis</name>
    <dbReference type="NCBI Taxonomy" id="1756043"/>
    <lineage>
        <taxon>Bacteria</taxon>
        <taxon>Pseudomonadati</taxon>
        <taxon>Pseudomonadota</taxon>
        <taxon>Alphaproteobacteria</taxon>
        <taxon>Rhodobacterales</taxon>
        <taxon>Paracoccaceae</taxon>
        <taxon>Cypionkella</taxon>
    </lineage>
</organism>
<dbReference type="EMBL" id="JBHRTO010000002">
    <property type="protein sequence ID" value="MFC3183123.1"/>
    <property type="molecule type" value="Genomic_DNA"/>
</dbReference>
<dbReference type="InterPro" id="IPR003400">
    <property type="entry name" value="ExbD"/>
</dbReference>
<keyword evidence="10 13" id="KW-0653">Protein transport</keyword>
<dbReference type="Proteomes" id="UP001595547">
    <property type="component" value="Unassembled WGS sequence"/>
</dbReference>
<dbReference type="Gene3D" id="3.30.420.270">
    <property type="match status" value="1"/>
</dbReference>
<comment type="similarity">
    <text evidence="3 13">Belongs to the ExbD/TolR family.</text>
</comment>
<keyword evidence="16" id="KW-1185">Reference proteome</keyword>
<evidence type="ECO:0000256" key="14">
    <source>
        <dbReference type="SAM" id="Phobius"/>
    </source>
</evidence>
<gene>
    <name evidence="15" type="primary">exbD</name>
    <name evidence="15" type="ORF">ACFOGH_19140</name>
</gene>
<proteinExistence type="inferred from homology"/>
<evidence type="ECO:0000256" key="1">
    <source>
        <dbReference type="ARBA" id="ARBA00003540"/>
    </source>
</evidence>
<evidence type="ECO:0000256" key="11">
    <source>
        <dbReference type="ARBA" id="ARBA00022989"/>
    </source>
</evidence>
<comment type="function">
    <text evidence="1">Involved in the TonB-dependent energy-dependent transport of various receptor-bound substrates.</text>
</comment>
<protein>
    <recommendedName>
        <fullName evidence="5">Biopolymer transport protein ExbD</fullName>
    </recommendedName>
</protein>
<evidence type="ECO:0000313" key="15">
    <source>
        <dbReference type="EMBL" id="MFC3183123.1"/>
    </source>
</evidence>
<dbReference type="PANTHER" id="PTHR30558">
    <property type="entry name" value="EXBD MEMBRANE COMPONENT OF PMF-DRIVEN MACROMOLECULE IMPORT SYSTEM"/>
    <property type="match status" value="1"/>
</dbReference>
<keyword evidence="7" id="KW-1003">Cell membrane</keyword>
<evidence type="ECO:0000256" key="8">
    <source>
        <dbReference type="ARBA" id="ARBA00022519"/>
    </source>
</evidence>
<reference evidence="16" key="1">
    <citation type="journal article" date="2019" name="Int. J. Syst. Evol. Microbiol.">
        <title>The Global Catalogue of Microorganisms (GCM) 10K type strain sequencing project: providing services to taxonomists for standard genome sequencing and annotation.</title>
        <authorList>
            <consortium name="The Broad Institute Genomics Platform"/>
            <consortium name="The Broad Institute Genome Sequencing Center for Infectious Disease"/>
            <person name="Wu L."/>
            <person name="Ma J."/>
        </authorList>
    </citation>
    <scope>NUCLEOTIDE SEQUENCE [LARGE SCALE GENOMIC DNA]</scope>
    <source>
        <strain evidence="16">KCTC 52039</strain>
    </source>
</reference>
<feature type="transmembrane region" description="Helical" evidence="14">
    <location>
        <begin position="20"/>
        <end position="42"/>
    </location>
</feature>
<name>A0ABV7J5M0_9RHOB</name>
<comment type="subcellular location">
    <subcellularLocation>
        <location evidence="2">Cell inner membrane</location>
        <topology evidence="2">Single-pass type II membrane protein</topology>
    </subcellularLocation>
    <subcellularLocation>
        <location evidence="13">Cell membrane</location>
        <topology evidence="13">Single-pass type II membrane protein</topology>
    </subcellularLocation>
</comment>
<evidence type="ECO:0000256" key="5">
    <source>
        <dbReference type="ARBA" id="ARBA00022090"/>
    </source>
</evidence>
<evidence type="ECO:0000256" key="3">
    <source>
        <dbReference type="ARBA" id="ARBA00005811"/>
    </source>
</evidence>
<evidence type="ECO:0000256" key="6">
    <source>
        <dbReference type="ARBA" id="ARBA00022448"/>
    </source>
</evidence>
<sequence>MAISPSTQRDEDDDGAMAEINVTPFIDVMLVLLIVFMVAAPLSTVDVPLNLPTSSAEATQRPEDPVWLSLAPDLTLTLGNQPLARSDLQAALDVQSKGKRDVQVFLRADRVVPYGDLMVVLDQLRSAGYLKVALVGLQSGDAEQATP</sequence>
<evidence type="ECO:0000256" key="4">
    <source>
        <dbReference type="ARBA" id="ARBA00011471"/>
    </source>
</evidence>
<keyword evidence="11 14" id="KW-1133">Transmembrane helix</keyword>
<keyword evidence="9 13" id="KW-0812">Transmembrane</keyword>
<evidence type="ECO:0000256" key="9">
    <source>
        <dbReference type="ARBA" id="ARBA00022692"/>
    </source>
</evidence>